<comment type="similarity">
    <text evidence="2">Belongs to the peptidase S26C family.</text>
</comment>
<evidence type="ECO:0000259" key="6">
    <source>
        <dbReference type="Pfam" id="PF10502"/>
    </source>
</evidence>
<evidence type="ECO:0000256" key="4">
    <source>
        <dbReference type="ARBA" id="ARBA00022764"/>
    </source>
</evidence>
<dbReference type="InterPro" id="IPR019533">
    <property type="entry name" value="Peptidase_S26"/>
</dbReference>
<dbReference type="Pfam" id="PF10502">
    <property type="entry name" value="Peptidase_S26"/>
    <property type="match status" value="1"/>
</dbReference>
<evidence type="ECO:0000256" key="2">
    <source>
        <dbReference type="ARBA" id="ARBA00005849"/>
    </source>
</evidence>
<geneLocation type="plasmid" evidence="7">
    <name>pTi_Tun180</name>
</geneLocation>
<evidence type="ECO:0000256" key="3">
    <source>
        <dbReference type="ARBA" id="ARBA00022729"/>
    </source>
</evidence>
<proteinExistence type="inferred from homology"/>
<sequence length="176" mass="18637">MTRRGIFLFLAGAGGVIAGLAAFASMGGFRLNLTPSEPLGIWRIVALQRPVETGDLVFICPPPTASFEEALRRSYVRRGLCPSGFAPLIKSVVALPGQHVEIAANVTVDGRPLPSSIVRQSDGEGRALTPYTGGIVPLRNLFLHSSFASSYDSRYFGPVPDTGLLGLAQPVLTFGP</sequence>
<evidence type="ECO:0000256" key="5">
    <source>
        <dbReference type="ARBA" id="ARBA00022971"/>
    </source>
</evidence>
<dbReference type="NCBIfam" id="NF010412">
    <property type="entry name" value="PRK13838.1"/>
    <property type="match status" value="1"/>
</dbReference>
<organism evidence="7">
    <name type="scientific">Agrobacterium deltaense</name>
    <dbReference type="NCBI Taxonomy" id="1183412"/>
    <lineage>
        <taxon>Bacteria</taxon>
        <taxon>Pseudomonadati</taxon>
        <taxon>Pseudomonadota</taxon>
        <taxon>Alphaproteobacteria</taxon>
        <taxon>Hyphomicrobiales</taxon>
        <taxon>Rhizobiaceae</taxon>
        <taxon>Rhizobium/Agrobacterium group</taxon>
        <taxon>Agrobacterium</taxon>
    </lineage>
</organism>
<keyword evidence="7" id="KW-0614">Plasmid</keyword>
<dbReference type="GO" id="GO:0004252">
    <property type="term" value="F:serine-type endopeptidase activity"/>
    <property type="evidence" value="ECO:0007669"/>
    <property type="project" value="InterPro"/>
</dbReference>
<keyword evidence="5" id="KW-0184">Conjugation</keyword>
<reference evidence="7" key="1">
    <citation type="submission" date="2016-10" db="EMBL/GenBank/DDBJ databases">
        <title>Agrobacterium Ti plasmids: Classification based on T-DNA and Vir regions organization.</title>
        <authorList>
            <person name="Nabi N."/>
            <person name="Vial L."/>
            <person name="Ben Hafsa A."/>
            <person name="Chapulliot D."/>
            <person name="Berard A."/>
            <person name="Chauveau A."/>
            <person name="Le Paslier M.-C."/>
            <person name="Harzallah Skhiri F."/>
            <person name="Brunel D."/>
            <person name="Nesme X."/>
            <person name="Chaouachi M."/>
        </authorList>
    </citation>
    <scope>NUCLEOTIDE SEQUENCE</scope>
    <source>
        <strain evidence="7">Tun180</strain>
        <plasmid evidence="7">pTi_Tun180</plasmid>
    </source>
</reference>
<dbReference type="GO" id="GO:0006465">
    <property type="term" value="P:signal peptide processing"/>
    <property type="evidence" value="ECO:0007669"/>
    <property type="project" value="InterPro"/>
</dbReference>
<accession>A0A2Z2PKD1</accession>
<dbReference type="AlphaFoldDB" id="A0A2Z2PKD1"/>
<feature type="domain" description="Peptidase S26" evidence="6">
    <location>
        <begin position="19"/>
        <end position="169"/>
    </location>
</feature>
<evidence type="ECO:0000256" key="1">
    <source>
        <dbReference type="ARBA" id="ARBA00004418"/>
    </source>
</evidence>
<dbReference type="InterPro" id="IPR014139">
    <property type="entry name" value="Peptidase_S26C_TraF"/>
</dbReference>
<dbReference type="Gene3D" id="2.10.109.10">
    <property type="entry name" value="Umud Fragment, subunit A"/>
    <property type="match status" value="1"/>
</dbReference>
<comment type="subcellular location">
    <subcellularLocation>
        <location evidence="1">Periplasm</location>
    </subcellularLocation>
</comment>
<evidence type="ECO:0000313" key="7">
    <source>
        <dbReference type="EMBL" id="ASK43133.1"/>
    </source>
</evidence>
<dbReference type="RefSeq" id="WP_137006628.1">
    <property type="nucleotide sequence ID" value="NZ_KY000039.1"/>
</dbReference>
<protein>
    <submittedName>
        <fullName evidence="7">Conjugative transfer signal peptidase TraF</fullName>
    </submittedName>
</protein>
<dbReference type="SUPFAM" id="SSF51306">
    <property type="entry name" value="LexA/Signal peptidase"/>
    <property type="match status" value="1"/>
</dbReference>
<name>A0A2Z2PKD1_9HYPH</name>
<keyword evidence="4" id="KW-0574">Periplasm</keyword>
<keyword evidence="3" id="KW-0732">Signal</keyword>
<dbReference type="NCBIfam" id="TIGR02771">
    <property type="entry name" value="TraF_Ti"/>
    <property type="match status" value="1"/>
</dbReference>
<dbReference type="GO" id="GO:0042597">
    <property type="term" value="C:periplasmic space"/>
    <property type="evidence" value="ECO:0007669"/>
    <property type="project" value="UniProtKB-SubCell"/>
</dbReference>
<dbReference type="InterPro" id="IPR036286">
    <property type="entry name" value="LexA/Signal_pep-like_sf"/>
</dbReference>
<dbReference type="EMBL" id="KY000039">
    <property type="protein sequence ID" value="ASK43133.1"/>
    <property type="molecule type" value="Genomic_DNA"/>
</dbReference>